<comment type="caution">
    <text evidence="1">The sequence shown here is derived from an EMBL/GenBank/DDBJ whole genome shotgun (WGS) entry which is preliminary data.</text>
</comment>
<organism evidence="1 2">
    <name type="scientific">Cinchona calisaya</name>
    <dbReference type="NCBI Taxonomy" id="153742"/>
    <lineage>
        <taxon>Eukaryota</taxon>
        <taxon>Viridiplantae</taxon>
        <taxon>Streptophyta</taxon>
        <taxon>Embryophyta</taxon>
        <taxon>Tracheophyta</taxon>
        <taxon>Spermatophyta</taxon>
        <taxon>Magnoliopsida</taxon>
        <taxon>eudicotyledons</taxon>
        <taxon>Gunneridae</taxon>
        <taxon>Pentapetalae</taxon>
        <taxon>asterids</taxon>
        <taxon>lamiids</taxon>
        <taxon>Gentianales</taxon>
        <taxon>Rubiaceae</taxon>
        <taxon>Cinchonoideae</taxon>
        <taxon>Cinchoneae</taxon>
        <taxon>Cinchona</taxon>
    </lineage>
</organism>
<name>A0ABD2ZJW9_9GENT</name>
<keyword evidence="2" id="KW-1185">Reference proteome</keyword>
<evidence type="ECO:0000313" key="2">
    <source>
        <dbReference type="Proteomes" id="UP001630127"/>
    </source>
</evidence>
<evidence type="ECO:0000313" key="1">
    <source>
        <dbReference type="EMBL" id="KAL3519489.1"/>
    </source>
</evidence>
<reference evidence="1 2" key="1">
    <citation type="submission" date="2024-11" db="EMBL/GenBank/DDBJ databases">
        <title>A near-complete genome assembly of Cinchona calisaya.</title>
        <authorList>
            <person name="Lian D.C."/>
            <person name="Zhao X.W."/>
            <person name="Wei L."/>
        </authorList>
    </citation>
    <scope>NUCLEOTIDE SEQUENCE [LARGE SCALE GENOMIC DNA]</scope>
    <source>
        <tissue evidence="1">Nenye</tissue>
    </source>
</reference>
<accession>A0ABD2ZJW9</accession>
<sequence length="93" mass="10416">MDKRRQSASMSFSVMDPNVNKFDGTGGRKISEGEMVAKTTISQEIMVTMDEEGDRNSELLFMTLELRCKEQQASTLENNFTSVVIEVVLHPGL</sequence>
<protein>
    <submittedName>
        <fullName evidence="1">Uncharacterized protein</fullName>
    </submittedName>
</protein>
<dbReference type="Proteomes" id="UP001630127">
    <property type="component" value="Unassembled WGS sequence"/>
</dbReference>
<proteinExistence type="predicted"/>
<gene>
    <name evidence="1" type="ORF">ACH5RR_017638</name>
</gene>
<dbReference type="EMBL" id="JBJUIK010000008">
    <property type="protein sequence ID" value="KAL3519489.1"/>
    <property type="molecule type" value="Genomic_DNA"/>
</dbReference>
<dbReference type="AlphaFoldDB" id="A0ABD2ZJW9"/>